<comment type="caution">
    <text evidence="2">The sequence shown here is derived from an EMBL/GenBank/DDBJ whole genome shotgun (WGS) entry which is preliminary data.</text>
</comment>
<name>A0A0V8QFP8_9FIRM</name>
<feature type="chain" id="PRO_5006894302" description="Pre-toxin TG domain-containing protein" evidence="1">
    <location>
        <begin position="28"/>
        <end position="283"/>
    </location>
</feature>
<dbReference type="Proteomes" id="UP000054874">
    <property type="component" value="Unassembled WGS sequence"/>
</dbReference>
<proteinExistence type="predicted"/>
<dbReference type="STRING" id="290052.ASU35_10015"/>
<evidence type="ECO:0008006" key="4">
    <source>
        <dbReference type="Google" id="ProtNLM"/>
    </source>
</evidence>
<organism evidence="2 3">
    <name type="scientific">Acetivibrio ethanolgignens</name>
    <dbReference type="NCBI Taxonomy" id="290052"/>
    <lineage>
        <taxon>Bacteria</taxon>
        <taxon>Bacillati</taxon>
        <taxon>Bacillota</taxon>
        <taxon>Clostridia</taxon>
        <taxon>Eubacteriales</taxon>
        <taxon>Oscillospiraceae</taxon>
        <taxon>Acetivibrio</taxon>
    </lineage>
</organism>
<sequence>MKKFTAKVLSVILVLSMVLELPATAFATEYGVAYDLSIGTQEDITYARNTYNALDSKAKVIFEKALARDPKLLEFHKTYVDPNFTTLRKIPIARVAVSSIDPMTVLSAQLATLGLPSAVVYSLKAMGAGMVAAIADGPLPVGDILLAAATASTAVVIAANWDTVSPKFNRIVSAFQKAFSSTGTNISSAFTKIKSDAKERVARAEINQIRNNIPKRLLKSNGDVDISRFNRKKPGGHRPTWMGPLGWYIQRDTAGHGGRYWKLFDYVGKRIASLAQNGKILSK</sequence>
<protein>
    <recommendedName>
        <fullName evidence="4">Pre-toxin TG domain-containing protein</fullName>
    </recommendedName>
</protein>
<evidence type="ECO:0000256" key="1">
    <source>
        <dbReference type="SAM" id="SignalP"/>
    </source>
</evidence>
<gene>
    <name evidence="2" type="ORF">ASU35_10015</name>
</gene>
<reference evidence="2 3" key="1">
    <citation type="submission" date="2015-11" db="EMBL/GenBank/DDBJ databases">
        <title>Butyribacter intestini gen. nov., sp. nov., a butyric acid-producing bacterium of the family Lachnospiraceae isolated from the human faeces.</title>
        <authorList>
            <person name="Zou Y."/>
            <person name="Xue W."/>
            <person name="Luo G."/>
            <person name="Lv M."/>
        </authorList>
    </citation>
    <scope>NUCLEOTIDE SEQUENCE [LARGE SCALE GENOMIC DNA]</scope>
    <source>
        <strain evidence="2 3">ACET-33324</strain>
    </source>
</reference>
<dbReference type="OrthoDB" id="2051413at2"/>
<feature type="signal peptide" evidence="1">
    <location>
        <begin position="1"/>
        <end position="27"/>
    </location>
</feature>
<dbReference type="RefSeq" id="WP_058352553.1">
    <property type="nucleotide sequence ID" value="NZ_CABMMD010000150.1"/>
</dbReference>
<evidence type="ECO:0000313" key="3">
    <source>
        <dbReference type="Proteomes" id="UP000054874"/>
    </source>
</evidence>
<dbReference type="EMBL" id="LNAM01000150">
    <property type="protein sequence ID" value="KSV59246.1"/>
    <property type="molecule type" value="Genomic_DNA"/>
</dbReference>
<keyword evidence="1" id="KW-0732">Signal</keyword>
<evidence type="ECO:0000313" key="2">
    <source>
        <dbReference type="EMBL" id="KSV59246.1"/>
    </source>
</evidence>
<dbReference type="AlphaFoldDB" id="A0A0V8QFP8"/>
<accession>A0A0V8QFP8</accession>
<keyword evidence="3" id="KW-1185">Reference proteome</keyword>